<protein>
    <submittedName>
        <fullName evidence="7">Ribose transport system permease protein RbsC</fullName>
    </submittedName>
</protein>
<name>A0A517QXH6_9PLAN</name>
<dbReference type="PANTHER" id="PTHR32196:SF15">
    <property type="entry name" value="SUGAR ABC TRANSPORTER PERMEASE PROTEIN"/>
    <property type="match status" value="1"/>
</dbReference>
<evidence type="ECO:0000256" key="1">
    <source>
        <dbReference type="ARBA" id="ARBA00004651"/>
    </source>
</evidence>
<evidence type="ECO:0000256" key="3">
    <source>
        <dbReference type="ARBA" id="ARBA00022692"/>
    </source>
</evidence>
<dbReference type="GO" id="GO:0022857">
    <property type="term" value="F:transmembrane transporter activity"/>
    <property type="evidence" value="ECO:0007669"/>
    <property type="project" value="InterPro"/>
</dbReference>
<keyword evidence="8" id="KW-1185">Reference proteome</keyword>
<dbReference type="PANTHER" id="PTHR32196">
    <property type="entry name" value="ABC TRANSPORTER PERMEASE PROTEIN YPHD-RELATED-RELATED"/>
    <property type="match status" value="1"/>
</dbReference>
<dbReference type="RefSeq" id="WP_145362576.1">
    <property type="nucleotide sequence ID" value="NZ_CP036268.1"/>
</dbReference>
<feature type="transmembrane region" description="Helical" evidence="6">
    <location>
        <begin position="315"/>
        <end position="332"/>
    </location>
</feature>
<feature type="transmembrane region" description="Helical" evidence="6">
    <location>
        <begin position="344"/>
        <end position="368"/>
    </location>
</feature>
<keyword evidence="3 6" id="KW-0812">Transmembrane</keyword>
<dbReference type="AlphaFoldDB" id="A0A517QXH6"/>
<sequence>MSRFRTELGLLIAIAVVLGATAMFDDSYRDKPGYNAQLLLRQASVLGIFALGAGVVIISGGIDLSSGAMIAYSATVCGCVMVLLSPLDKYGNIYPGDLPIWVMVLAIVAALLAAILVGSLHAWLITAVRLPPFVATLASLIGLRSLSRMVIPDVYRFASEGEQSARLISIFDQNFKLLFKLWYIPPLTLIVISGLTWFVLSKTIAGRHLYAMGGNEEAARLSGVRTDRLKWLAYGFAAFTSAVAGVFLLAESAQAEPSSQAMGYELNAIAAAVIGGCILTGGSGSVPGIVLGALFLRCAIDSVAKLARGSVSPDVLEGLVVGLLILLTVAFNELRTEGGLKRPFFTGMLGNTAILVLTGLAMAIAYVLSDANKGAIALSTGFVVLVVLGAKKVVEVRASRRLR</sequence>
<dbReference type="GO" id="GO:0005886">
    <property type="term" value="C:plasma membrane"/>
    <property type="evidence" value="ECO:0007669"/>
    <property type="project" value="UniProtKB-SubCell"/>
</dbReference>
<accession>A0A517QXH6</accession>
<keyword evidence="2" id="KW-1003">Cell membrane</keyword>
<evidence type="ECO:0000256" key="2">
    <source>
        <dbReference type="ARBA" id="ARBA00022475"/>
    </source>
</evidence>
<dbReference type="KEGG" id="svp:Pan189_07220"/>
<organism evidence="7 8">
    <name type="scientific">Stratiformator vulcanicus</name>
    <dbReference type="NCBI Taxonomy" id="2527980"/>
    <lineage>
        <taxon>Bacteria</taxon>
        <taxon>Pseudomonadati</taxon>
        <taxon>Planctomycetota</taxon>
        <taxon>Planctomycetia</taxon>
        <taxon>Planctomycetales</taxon>
        <taxon>Planctomycetaceae</taxon>
        <taxon>Stratiformator</taxon>
    </lineage>
</organism>
<evidence type="ECO:0000313" key="7">
    <source>
        <dbReference type="EMBL" id="QDT36366.1"/>
    </source>
</evidence>
<keyword evidence="4 6" id="KW-1133">Transmembrane helix</keyword>
<feature type="transmembrane region" description="Helical" evidence="6">
    <location>
        <begin position="69"/>
        <end position="87"/>
    </location>
</feature>
<evidence type="ECO:0000256" key="5">
    <source>
        <dbReference type="ARBA" id="ARBA00023136"/>
    </source>
</evidence>
<dbReference type="CDD" id="cd06579">
    <property type="entry name" value="TM_PBP1_transp_AraH_like"/>
    <property type="match status" value="1"/>
</dbReference>
<feature type="transmembrane region" description="Helical" evidence="6">
    <location>
        <begin position="99"/>
        <end position="124"/>
    </location>
</feature>
<dbReference type="Proteomes" id="UP000317318">
    <property type="component" value="Chromosome"/>
</dbReference>
<evidence type="ECO:0000256" key="6">
    <source>
        <dbReference type="SAM" id="Phobius"/>
    </source>
</evidence>
<feature type="transmembrane region" description="Helical" evidence="6">
    <location>
        <begin position="231"/>
        <end position="250"/>
    </location>
</feature>
<dbReference type="OrthoDB" id="9784538at2"/>
<dbReference type="InterPro" id="IPR001851">
    <property type="entry name" value="ABC_transp_permease"/>
</dbReference>
<comment type="subcellular location">
    <subcellularLocation>
        <location evidence="1">Cell membrane</location>
        <topology evidence="1">Multi-pass membrane protein</topology>
    </subcellularLocation>
</comment>
<proteinExistence type="predicted"/>
<feature type="transmembrane region" description="Helical" evidence="6">
    <location>
        <begin position="40"/>
        <end position="62"/>
    </location>
</feature>
<dbReference type="EMBL" id="CP036268">
    <property type="protein sequence ID" value="QDT36366.1"/>
    <property type="molecule type" value="Genomic_DNA"/>
</dbReference>
<dbReference type="Pfam" id="PF02653">
    <property type="entry name" value="BPD_transp_2"/>
    <property type="match status" value="1"/>
</dbReference>
<feature type="transmembrane region" description="Helical" evidence="6">
    <location>
        <begin position="374"/>
        <end position="394"/>
    </location>
</feature>
<gene>
    <name evidence="7" type="primary">rbsC</name>
    <name evidence="7" type="ORF">Pan189_07220</name>
</gene>
<evidence type="ECO:0000256" key="4">
    <source>
        <dbReference type="ARBA" id="ARBA00022989"/>
    </source>
</evidence>
<feature type="transmembrane region" description="Helical" evidence="6">
    <location>
        <begin position="181"/>
        <end position="200"/>
    </location>
</feature>
<reference evidence="7 8" key="1">
    <citation type="submission" date="2019-02" db="EMBL/GenBank/DDBJ databases">
        <title>Deep-cultivation of Planctomycetes and their phenomic and genomic characterization uncovers novel biology.</title>
        <authorList>
            <person name="Wiegand S."/>
            <person name="Jogler M."/>
            <person name="Boedeker C."/>
            <person name="Pinto D."/>
            <person name="Vollmers J."/>
            <person name="Rivas-Marin E."/>
            <person name="Kohn T."/>
            <person name="Peeters S.H."/>
            <person name="Heuer A."/>
            <person name="Rast P."/>
            <person name="Oberbeckmann S."/>
            <person name="Bunk B."/>
            <person name="Jeske O."/>
            <person name="Meyerdierks A."/>
            <person name="Storesund J.E."/>
            <person name="Kallscheuer N."/>
            <person name="Luecker S."/>
            <person name="Lage O.M."/>
            <person name="Pohl T."/>
            <person name="Merkel B.J."/>
            <person name="Hornburger P."/>
            <person name="Mueller R.-W."/>
            <person name="Bruemmer F."/>
            <person name="Labrenz M."/>
            <person name="Spormann A.M."/>
            <person name="Op den Camp H."/>
            <person name="Overmann J."/>
            <person name="Amann R."/>
            <person name="Jetten M.S.M."/>
            <person name="Mascher T."/>
            <person name="Medema M.H."/>
            <person name="Devos D.P."/>
            <person name="Kaster A.-K."/>
            <person name="Ovreas L."/>
            <person name="Rohde M."/>
            <person name="Galperin M.Y."/>
            <person name="Jogler C."/>
        </authorList>
    </citation>
    <scope>NUCLEOTIDE SEQUENCE [LARGE SCALE GENOMIC DNA]</scope>
    <source>
        <strain evidence="7 8">Pan189</strain>
    </source>
</reference>
<evidence type="ECO:0000313" key="8">
    <source>
        <dbReference type="Proteomes" id="UP000317318"/>
    </source>
</evidence>
<keyword evidence="5 6" id="KW-0472">Membrane</keyword>
<feature type="transmembrane region" description="Helical" evidence="6">
    <location>
        <begin position="271"/>
        <end position="295"/>
    </location>
</feature>